<organism evidence="2 3">
    <name type="scientific">Sandaracinus amylolyticus</name>
    <dbReference type="NCBI Taxonomy" id="927083"/>
    <lineage>
        <taxon>Bacteria</taxon>
        <taxon>Pseudomonadati</taxon>
        <taxon>Myxococcota</taxon>
        <taxon>Polyangia</taxon>
        <taxon>Polyangiales</taxon>
        <taxon>Sandaracinaceae</taxon>
        <taxon>Sandaracinus</taxon>
    </lineage>
</organism>
<evidence type="ECO:0000259" key="1">
    <source>
        <dbReference type="Pfam" id="PF12684"/>
    </source>
</evidence>
<dbReference type="InterPro" id="IPR011604">
    <property type="entry name" value="PDDEXK-like_dom_sf"/>
</dbReference>
<evidence type="ECO:0000313" key="2">
    <source>
        <dbReference type="EMBL" id="AKF06049.1"/>
    </source>
</evidence>
<feature type="domain" description="Putative exodeoxyribonuclease 8 PDDEXK-like" evidence="1">
    <location>
        <begin position="29"/>
        <end position="245"/>
    </location>
</feature>
<protein>
    <submittedName>
        <fullName evidence="2">Exodeoxyribonuclease VIII</fullName>
    </submittedName>
</protein>
<dbReference type="InterPro" id="IPR024432">
    <property type="entry name" value="Put_RecE_PDDEXK-like_dom"/>
</dbReference>
<gene>
    <name evidence="2" type="ORF">DB32_003198</name>
</gene>
<accession>A0A0F6SEZ4</accession>
<sequence>MSAVDYASIDAVNWSTLVHLATSAKLLEWRRDHPREDTRALRIGTLIHCAVLEPELWATRFIVEPDFGDGRTKAAKEARAAWRASIDADAVIIDADEHALVSRCAEAALAHPAVRDLLRGGHGEEVLTWHDEATGIACKGRLDYVAPAYVVDLKSTRAETLDQLAREVAARLYHGQLAFYLDGAVAARRLHPLSSQVFVVAIQTVEPFDVIPARIQVADLERGRALYRSLLRRYAECRAADWWPGLAPGVVDLPLPAWTPSGEPEQTGDDW</sequence>
<dbReference type="STRING" id="927083.DB32_003198"/>
<keyword evidence="3" id="KW-1185">Reference proteome</keyword>
<dbReference type="Pfam" id="PF12684">
    <property type="entry name" value="DUF3799"/>
    <property type="match status" value="1"/>
</dbReference>
<dbReference type="EMBL" id="CP011125">
    <property type="protein sequence ID" value="AKF06049.1"/>
    <property type="molecule type" value="Genomic_DNA"/>
</dbReference>
<reference evidence="2 3" key="1">
    <citation type="submission" date="2015-03" db="EMBL/GenBank/DDBJ databases">
        <title>Genome assembly of Sandaracinus amylolyticus DSM 53668.</title>
        <authorList>
            <person name="Sharma G."/>
            <person name="Subramanian S."/>
        </authorList>
    </citation>
    <scope>NUCLEOTIDE SEQUENCE [LARGE SCALE GENOMIC DNA]</scope>
    <source>
        <strain evidence="2 3">DSM 53668</strain>
    </source>
</reference>
<dbReference type="Proteomes" id="UP000034883">
    <property type="component" value="Chromosome"/>
</dbReference>
<dbReference type="RefSeq" id="WP_053233260.1">
    <property type="nucleotide sequence ID" value="NZ_CP011125.1"/>
</dbReference>
<dbReference type="KEGG" id="samy:DB32_003198"/>
<name>A0A0F6SEZ4_9BACT</name>
<proteinExistence type="predicted"/>
<dbReference type="AlphaFoldDB" id="A0A0F6SEZ4"/>
<evidence type="ECO:0000313" key="3">
    <source>
        <dbReference type="Proteomes" id="UP000034883"/>
    </source>
</evidence>
<dbReference type="Gene3D" id="3.90.320.10">
    <property type="match status" value="1"/>
</dbReference>